<keyword evidence="5" id="KW-0472">Membrane</keyword>
<keyword evidence="3" id="KW-0812">Transmembrane</keyword>
<gene>
    <name evidence="7" type="ORF">NE237_020774</name>
</gene>
<evidence type="ECO:0000256" key="1">
    <source>
        <dbReference type="ARBA" id="ARBA00004141"/>
    </source>
</evidence>
<evidence type="ECO:0000256" key="5">
    <source>
        <dbReference type="ARBA" id="ARBA00023136"/>
    </source>
</evidence>
<accession>A0A9Q0HBV6</accession>
<dbReference type="Proteomes" id="UP001141806">
    <property type="component" value="Unassembled WGS sequence"/>
</dbReference>
<organism evidence="7 8">
    <name type="scientific">Protea cynaroides</name>
    <dbReference type="NCBI Taxonomy" id="273540"/>
    <lineage>
        <taxon>Eukaryota</taxon>
        <taxon>Viridiplantae</taxon>
        <taxon>Streptophyta</taxon>
        <taxon>Embryophyta</taxon>
        <taxon>Tracheophyta</taxon>
        <taxon>Spermatophyta</taxon>
        <taxon>Magnoliopsida</taxon>
        <taxon>Proteales</taxon>
        <taxon>Proteaceae</taxon>
        <taxon>Protea</taxon>
    </lineage>
</organism>
<dbReference type="GO" id="GO:0005789">
    <property type="term" value="C:endoplasmic reticulum membrane"/>
    <property type="evidence" value="ECO:0007669"/>
    <property type="project" value="TreeGrafter"/>
</dbReference>
<comment type="caution">
    <text evidence="7">The sequence shown here is derived from an EMBL/GenBank/DDBJ whole genome shotgun (WGS) entry which is preliminary data.</text>
</comment>
<dbReference type="PANTHER" id="PTHR13317">
    <property type="entry name" value="TRANSMEMBRANE ANTERIOR POSTERIOR TRANSFORMATION PROTEIN 1 HOMOLOG"/>
    <property type="match status" value="1"/>
</dbReference>
<dbReference type="Pfam" id="PF05346">
    <property type="entry name" value="DUF747"/>
    <property type="match status" value="1"/>
</dbReference>
<evidence type="ECO:0008006" key="9">
    <source>
        <dbReference type="Google" id="ProtNLM"/>
    </source>
</evidence>
<sequence>MGLRPGGRKLSFDILRDDGFADEEFLLCRSNSDPLRQNGRNGDLSSLGDKTNRRKRKNKGSKKMKKISSSIEEDPITDKAVDSVFDNQEAFYYENGSCTNGLVSDFQSCRIQTVICEEMTVREDNGATVRTVRQVSEPDFQGLHGDRNPFVELRQRNVNGGGGCDESVLQTDEPVKDDSSGGMNSSSRKPNGRVINKLETAESLDWKQLMSEDPRNLSSVEKSPVKYFLEVMNSGNSLRSTTVMGNEKERERVYDTIFHLPWRCELVINVGFLVCFDSFLSLLTIMPARVVMKFWRFLKTRQFQRPCAAELSDFSCLIVMAFGVALLQRIDISLIYHMIRGQGAVKLYVVYNVLEIFDKLCQNFGADMLQTLFSSADGLANCSPENMRFWLRRFIWDQTLAVVASNILLPSI</sequence>
<dbReference type="EMBL" id="JAMYWD010000009">
    <property type="protein sequence ID" value="KAJ4960864.1"/>
    <property type="molecule type" value="Genomic_DNA"/>
</dbReference>
<dbReference type="PANTHER" id="PTHR13317:SF4">
    <property type="entry name" value="TRANSMEMBRANE ANTERIOR POSTERIOR TRANSFORMATION PROTEIN 1 HOMOLOG"/>
    <property type="match status" value="1"/>
</dbReference>
<evidence type="ECO:0000256" key="6">
    <source>
        <dbReference type="SAM" id="MobiDB-lite"/>
    </source>
</evidence>
<evidence type="ECO:0000313" key="8">
    <source>
        <dbReference type="Proteomes" id="UP001141806"/>
    </source>
</evidence>
<reference evidence="7" key="1">
    <citation type="journal article" date="2023" name="Plant J.">
        <title>The genome of the king protea, Protea cynaroides.</title>
        <authorList>
            <person name="Chang J."/>
            <person name="Duong T.A."/>
            <person name="Schoeman C."/>
            <person name="Ma X."/>
            <person name="Roodt D."/>
            <person name="Barker N."/>
            <person name="Li Z."/>
            <person name="Van de Peer Y."/>
            <person name="Mizrachi E."/>
        </authorList>
    </citation>
    <scope>NUCLEOTIDE SEQUENCE</scope>
    <source>
        <tissue evidence="7">Young leaves</tissue>
    </source>
</reference>
<evidence type="ECO:0000256" key="3">
    <source>
        <dbReference type="ARBA" id="ARBA00022692"/>
    </source>
</evidence>
<keyword evidence="8" id="KW-1185">Reference proteome</keyword>
<evidence type="ECO:0000313" key="7">
    <source>
        <dbReference type="EMBL" id="KAJ4960864.1"/>
    </source>
</evidence>
<keyword evidence="4" id="KW-1133">Transmembrane helix</keyword>
<comment type="similarity">
    <text evidence="2">Belongs to the TAPT1 family.</text>
</comment>
<protein>
    <recommendedName>
        <fullName evidence="9">Protein POLLEN DEFECTIVE IN GUIDANCE 1</fullName>
    </recommendedName>
</protein>
<dbReference type="AlphaFoldDB" id="A0A9Q0HBV6"/>
<feature type="region of interest" description="Disordered" evidence="6">
    <location>
        <begin position="161"/>
        <end position="192"/>
    </location>
</feature>
<evidence type="ECO:0000256" key="4">
    <source>
        <dbReference type="ARBA" id="ARBA00022989"/>
    </source>
</evidence>
<feature type="region of interest" description="Disordered" evidence="6">
    <location>
        <begin position="37"/>
        <end position="71"/>
    </location>
</feature>
<name>A0A9Q0HBV6_9MAGN</name>
<feature type="compositionally biased region" description="Basic residues" evidence="6">
    <location>
        <begin position="52"/>
        <end position="66"/>
    </location>
</feature>
<proteinExistence type="inferred from homology"/>
<comment type="subcellular location">
    <subcellularLocation>
        <location evidence="1">Membrane</location>
        <topology evidence="1">Multi-pass membrane protein</topology>
    </subcellularLocation>
</comment>
<evidence type="ECO:0000256" key="2">
    <source>
        <dbReference type="ARBA" id="ARBA00008803"/>
    </source>
</evidence>
<dbReference type="OrthoDB" id="29023at2759"/>
<dbReference type="InterPro" id="IPR008010">
    <property type="entry name" value="Tatp1"/>
</dbReference>